<name>A0A6V8MXI3_9BACT</name>
<dbReference type="InterPro" id="IPR038731">
    <property type="entry name" value="RgtA/B/C-like"/>
</dbReference>
<reference evidence="8" key="1">
    <citation type="submission" date="2020-06" db="EMBL/GenBank/DDBJ databases">
        <title>Draft genomic sequecing of Geomonas sp. Red736.</title>
        <authorList>
            <person name="Itoh H."/>
            <person name="Xu Z.X."/>
            <person name="Ushijima N."/>
            <person name="Masuda Y."/>
            <person name="Shiratori Y."/>
            <person name="Senoo K."/>
        </authorList>
    </citation>
    <scope>NUCLEOTIDE SEQUENCE [LARGE SCALE GENOMIC DNA]</scope>
    <source>
        <strain evidence="8">Red736</strain>
    </source>
</reference>
<keyword evidence="9" id="KW-1185">Reference proteome</keyword>
<feature type="transmembrane region" description="Helical" evidence="4">
    <location>
        <begin position="12"/>
        <end position="31"/>
    </location>
</feature>
<dbReference type="RefSeq" id="WP_183347375.1">
    <property type="nucleotide sequence ID" value="NZ_BLXY01000003.1"/>
</dbReference>
<proteinExistence type="predicted"/>
<evidence type="ECO:0000313" key="8">
    <source>
        <dbReference type="Proteomes" id="UP000568888"/>
    </source>
</evidence>
<keyword evidence="4" id="KW-0812">Transmembrane</keyword>
<dbReference type="EC" id="2.4.-.-" evidence="7"/>
<dbReference type="Pfam" id="PF13231">
    <property type="entry name" value="PMT_2"/>
    <property type="match status" value="1"/>
</dbReference>
<evidence type="ECO:0000256" key="3">
    <source>
        <dbReference type="PROSITE-ProRule" id="PRU00339"/>
    </source>
</evidence>
<dbReference type="EMBL" id="BLXY01000003">
    <property type="protein sequence ID" value="GFO64377.1"/>
    <property type="molecule type" value="Genomic_DNA"/>
</dbReference>
<feature type="transmembrane region" description="Helical" evidence="4">
    <location>
        <begin position="315"/>
        <end position="333"/>
    </location>
</feature>
<evidence type="ECO:0000313" key="9">
    <source>
        <dbReference type="Proteomes" id="UP000831485"/>
    </source>
</evidence>
<dbReference type="InterPro" id="IPR019734">
    <property type="entry name" value="TPR_rpt"/>
</dbReference>
<keyword evidence="4" id="KW-1133">Transmembrane helix</keyword>
<feature type="transmembrane region" description="Helical" evidence="4">
    <location>
        <begin position="179"/>
        <end position="210"/>
    </location>
</feature>
<feature type="transmembrane region" description="Helical" evidence="4">
    <location>
        <begin position="123"/>
        <end position="149"/>
    </location>
</feature>
<reference evidence="6" key="2">
    <citation type="journal article" date="2021" name="Int. J. Syst. Evol. Microbiol.">
        <title>Geomonas silvestris sp. nov., Geomonas paludis sp. nov. and Geomonas limicola sp. nov., isolated from terrestrial environments, and emended description of the genus Geomonas.</title>
        <authorList>
            <person name="Itoh H."/>
            <person name="Xu Z."/>
            <person name="Masuda Y."/>
            <person name="Ushijima N."/>
            <person name="Hayakawa C."/>
            <person name="Shiratori Y."/>
            <person name="Senoo K."/>
        </authorList>
    </citation>
    <scope>NUCLEOTIDE SEQUENCE</scope>
    <source>
        <strain evidence="6">Red736</strain>
    </source>
</reference>
<dbReference type="GO" id="GO:0016757">
    <property type="term" value="F:glycosyltransferase activity"/>
    <property type="evidence" value="ECO:0007669"/>
    <property type="project" value="UniProtKB-KW"/>
</dbReference>
<feature type="repeat" description="TPR" evidence="3">
    <location>
        <begin position="527"/>
        <end position="560"/>
    </location>
</feature>
<dbReference type="EMBL" id="CP096574">
    <property type="protein sequence ID" value="UPU34392.1"/>
    <property type="molecule type" value="Genomic_DNA"/>
</dbReference>
<dbReference type="InterPro" id="IPR052346">
    <property type="entry name" value="O-mannosyl-transferase_TMTC"/>
</dbReference>
<keyword evidence="7" id="KW-0808">Transferase</keyword>
<feature type="transmembrane region" description="Helical" evidence="4">
    <location>
        <begin position="368"/>
        <end position="388"/>
    </location>
</feature>
<dbReference type="Gene3D" id="1.25.40.10">
    <property type="entry name" value="Tetratricopeptide repeat domain"/>
    <property type="match status" value="1"/>
</dbReference>
<dbReference type="InterPro" id="IPR011990">
    <property type="entry name" value="TPR-like_helical_dom_sf"/>
</dbReference>
<dbReference type="PROSITE" id="PS50005">
    <property type="entry name" value="TPR"/>
    <property type="match status" value="1"/>
</dbReference>
<organism evidence="6 8">
    <name type="scientific">Geomonas paludis</name>
    <dbReference type="NCBI Taxonomy" id="2740185"/>
    <lineage>
        <taxon>Bacteria</taxon>
        <taxon>Pseudomonadati</taxon>
        <taxon>Thermodesulfobacteriota</taxon>
        <taxon>Desulfuromonadia</taxon>
        <taxon>Geobacterales</taxon>
        <taxon>Geobacteraceae</taxon>
        <taxon>Geomonas</taxon>
    </lineage>
</organism>
<dbReference type="Proteomes" id="UP000831485">
    <property type="component" value="Chromosome"/>
</dbReference>
<evidence type="ECO:0000256" key="4">
    <source>
        <dbReference type="SAM" id="Phobius"/>
    </source>
</evidence>
<evidence type="ECO:0000313" key="6">
    <source>
        <dbReference type="EMBL" id="GFO64377.1"/>
    </source>
</evidence>
<dbReference type="AlphaFoldDB" id="A0A6V8MXI3"/>
<feature type="transmembrane region" description="Helical" evidence="4">
    <location>
        <begin position="284"/>
        <end position="309"/>
    </location>
</feature>
<feature type="transmembrane region" description="Helical" evidence="4">
    <location>
        <begin position="155"/>
        <end position="172"/>
    </location>
</feature>
<dbReference type="PANTHER" id="PTHR44227">
    <property type="match status" value="1"/>
</dbReference>
<dbReference type="Proteomes" id="UP000568888">
    <property type="component" value="Unassembled WGS sequence"/>
</dbReference>
<keyword evidence="7" id="KW-0328">Glycosyltransferase</keyword>
<accession>A0A6V8MXI3</accession>
<protein>
    <submittedName>
        <fullName evidence="7">Glycosyltransferase family 39 protein</fullName>
        <ecNumber evidence="7">2.4.-.-</ecNumber>
    </submittedName>
    <submittedName>
        <fullName evidence="6">Membrane protein</fullName>
    </submittedName>
</protein>
<keyword evidence="2 3" id="KW-0802">TPR repeat</keyword>
<feature type="transmembrane region" description="Helical" evidence="4">
    <location>
        <begin position="222"/>
        <end position="240"/>
    </location>
</feature>
<dbReference type="PANTHER" id="PTHR44227:SF3">
    <property type="entry name" value="PROTEIN O-MANNOSYL-TRANSFERASE TMTC4"/>
    <property type="match status" value="1"/>
</dbReference>
<feature type="domain" description="Glycosyltransferase RgtA/B/C/D-like" evidence="5">
    <location>
        <begin position="126"/>
        <end position="234"/>
    </location>
</feature>
<dbReference type="SUPFAM" id="SSF48452">
    <property type="entry name" value="TPR-like"/>
    <property type="match status" value="1"/>
</dbReference>
<evidence type="ECO:0000313" key="7">
    <source>
        <dbReference type="EMBL" id="UPU34392.1"/>
    </source>
</evidence>
<gene>
    <name evidence="6" type="primary">xapA</name>
    <name evidence="6" type="ORF">GMPD_22960</name>
    <name evidence="7" type="ORF">M1B72_13120</name>
</gene>
<evidence type="ECO:0000256" key="2">
    <source>
        <dbReference type="ARBA" id="ARBA00022803"/>
    </source>
</evidence>
<evidence type="ECO:0000256" key="1">
    <source>
        <dbReference type="ARBA" id="ARBA00022737"/>
    </source>
</evidence>
<sequence>MRSWRDNTPARHAQLAVLLLFSAILAVYYPAMLSGIHMVDDPGIVSLYGTSPRLSLALLPGQGYYYRPILELTFWLDNFFWSMEPRVMHLENVLLHCANSLLVFLLGRKVLDQGSPSGGEGRGPFWGALLAASFFALHPVNVEAVAWLAGRSDPLLSLFVLSACWFWLNWLTQPSWRDLVAALLLFSAALLTKETALAAGGVAALLALVWRGGATVRQRAGALGLVAVPALVLVIFALAIRSGTSGLSRFIATGGLDAGKAVGDALAACGFYFKKLVLPLPLNFAITAVDPCYAVAGAVVVAAISLLFLRRRLTAALFASALLVLLPAVLVAVRQVAWTPIAERYLYLPSAFFALGIASLATERLKPLRTVLVAVLVPLLLFFAVASLQRTLLWRDKIAFCQDAISKSPGFGTLYNDLGVVLLQQKRFDQAAKAFAIADRLNQRESMRMLIKANLMSVAFTQEDYLGVRRQFFRLFKEKKEAGAEFLELLQRADGRRLPALHGAVKVALARDILETLDLLNQKRYDPYWLYRSGQLSLEIGDKARALDYFNRAYRAAPPDAHYVKSTELYLRKLRKQ</sequence>
<reference evidence="7" key="3">
    <citation type="submission" date="2022-04" db="EMBL/GenBank/DDBJ databases">
        <authorList>
            <person name="Liu G."/>
        </authorList>
    </citation>
    <scope>NUCLEOTIDE SEQUENCE</scope>
    <source>
        <strain evidence="7">RG22</strain>
    </source>
</reference>
<keyword evidence="4" id="KW-0472">Membrane</keyword>
<evidence type="ECO:0000259" key="5">
    <source>
        <dbReference type="Pfam" id="PF13231"/>
    </source>
</evidence>
<keyword evidence="1" id="KW-0677">Repeat</keyword>